<dbReference type="SUPFAM" id="SSF51905">
    <property type="entry name" value="FAD/NAD(P)-binding domain"/>
    <property type="match status" value="2"/>
</dbReference>
<dbReference type="Pfam" id="PF00743">
    <property type="entry name" value="FMO-like"/>
    <property type="match status" value="1"/>
</dbReference>
<evidence type="ECO:0000256" key="25">
    <source>
        <dbReference type="ARBA" id="ARBA00034528"/>
    </source>
</evidence>
<dbReference type="PRINTS" id="PR00370">
    <property type="entry name" value="FMOXYGENASE"/>
</dbReference>
<dbReference type="PIRSF" id="PIRSF000332">
    <property type="entry name" value="FMO"/>
    <property type="match status" value="1"/>
</dbReference>
<dbReference type="GO" id="GO:0050660">
    <property type="term" value="F:flavin adenine dinucleotide binding"/>
    <property type="evidence" value="ECO:0007669"/>
    <property type="project" value="InterPro"/>
</dbReference>
<keyword evidence="17" id="KW-0560">Oxidoreductase</keyword>
<evidence type="ECO:0000256" key="26">
    <source>
        <dbReference type="ARBA" id="ARBA00034536"/>
    </source>
</evidence>
<evidence type="ECO:0000256" key="35">
    <source>
        <dbReference type="ARBA" id="ARBA00047864"/>
    </source>
</evidence>
<comment type="catalytic activity">
    <reaction evidence="42">
        <text>N,N-dimethylaniline + NADPH + O2 + H(+) = N,N-dimethylaniline N-oxide + NADP(+) + H2O</text>
        <dbReference type="Rhea" id="RHEA:24468"/>
        <dbReference type="ChEBI" id="CHEBI:15377"/>
        <dbReference type="ChEBI" id="CHEBI:15378"/>
        <dbReference type="ChEBI" id="CHEBI:15379"/>
        <dbReference type="ChEBI" id="CHEBI:16269"/>
        <dbReference type="ChEBI" id="CHEBI:17735"/>
        <dbReference type="ChEBI" id="CHEBI:57783"/>
        <dbReference type="ChEBI" id="CHEBI:58349"/>
        <dbReference type="EC" id="1.14.13.8"/>
    </reaction>
    <physiologicalReaction direction="left-to-right" evidence="42">
        <dbReference type="Rhea" id="RHEA:24469"/>
    </physiologicalReaction>
</comment>
<evidence type="ECO:0000256" key="14">
    <source>
        <dbReference type="ARBA" id="ARBA00022848"/>
    </source>
</evidence>
<comment type="catalytic activity">
    <reaction evidence="43">
        <text>octan-3-one + NADPH + O2 + H(+) = pentyl propanoate + NADP(+) + H2O</text>
        <dbReference type="Rhea" id="RHEA:54840"/>
        <dbReference type="ChEBI" id="CHEBI:15377"/>
        <dbReference type="ChEBI" id="CHEBI:15378"/>
        <dbReference type="ChEBI" id="CHEBI:15379"/>
        <dbReference type="ChEBI" id="CHEBI:57783"/>
        <dbReference type="ChEBI" id="CHEBI:58349"/>
        <dbReference type="ChEBI" id="CHEBI:80946"/>
        <dbReference type="ChEBI" id="CHEBI:87373"/>
    </reaction>
    <physiologicalReaction direction="left-to-right" evidence="43">
        <dbReference type="Rhea" id="RHEA:54841"/>
    </physiologicalReaction>
</comment>
<dbReference type="GO" id="GO:0005789">
    <property type="term" value="C:endoplasmic reticulum membrane"/>
    <property type="evidence" value="ECO:0007669"/>
    <property type="project" value="UniProtKB-SubCell"/>
</dbReference>
<dbReference type="GO" id="GO:0004499">
    <property type="term" value="F:N,N-dimethylaniline monooxygenase activity"/>
    <property type="evidence" value="ECO:0007669"/>
    <property type="project" value="InterPro"/>
</dbReference>
<comment type="catalytic activity">
    <reaction evidence="40">
        <text>(2E)-geranial + NADPH + O2 + H(+) = (1E)-2,6-dimethylhepta-1,5-dien-1-yl formate + NADP(+) + H2O</text>
        <dbReference type="Rhea" id="RHEA:54860"/>
        <dbReference type="ChEBI" id="CHEBI:15377"/>
        <dbReference type="ChEBI" id="CHEBI:15378"/>
        <dbReference type="ChEBI" id="CHEBI:15379"/>
        <dbReference type="ChEBI" id="CHEBI:16980"/>
        <dbReference type="ChEBI" id="CHEBI:57783"/>
        <dbReference type="ChEBI" id="CHEBI:58349"/>
        <dbReference type="ChEBI" id="CHEBI:138375"/>
    </reaction>
    <physiologicalReaction direction="left-to-right" evidence="40">
        <dbReference type="Rhea" id="RHEA:54861"/>
    </physiologicalReaction>
</comment>
<gene>
    <name evidence="45" type="ORF">MSPICULIGERA_LOCUS24289</name>
</gene>
<comment type="catalytic activity">
    <reaction evidence="41">
        <text>heptan-4-one + NADPH + O2 + H(+) = propyl butanoate + NADP(+) + H2O</text>
        <dbReference type="Rhea" id="RHEA:54852"/>
        <dbReference type="ChEBI" id="CHEBI:15377"/>
        <dbReference type="ChEBI" id="CHEBI:15378"/>
        <dbReference type="ChEBI" id="CHEBI:15379"/>
        <dbReference type="ChEBI" id="CHEBI:57783"/>
        <dbReference type="ChEBI" id="CHEBI:58349"/>
        <dbReference type="ChEBI" id="CHEBI:89484"/>
        <dbReference type="ChEBI" id="CHEBI:89719"/>
    </reaction>
    <physiologicalReaction direction="left-to-right" evidence="41">
        <dbReference type="Rhea" id="RHEA:54853"/>
    </physiologicalReaction>
</comment>
<accession>A0AA36GI48</accession>
<evidence type="ECO:0000313" key="46">
    <source>
        <dbReference type="Proteomes" id="UP001177023"/>
    </source>
</evidence>
<comment type="catalytic activity">
    <reaction evidence="39">
        <text>octan-3-one + NADPH + O2 + H(+) = ethyl hexanoate + NADP(+) + H2O</text>
        <dbReference type="Rhea" id="RHEA:54856"/>
        <dbReference type="ChEBI" id="CHEBI:15377"/>
        <dbReference type="ChEBI" id="CHEBI:15378"/>
        <dbReference type="ChEBI" id="CHEBI:15379"/>
        <dbReference type="ChEBI" id="CHEBI:57783"/>
        <dbReference type="ChEBI" id="CHEBI:58349"/>
        <dbReference type="ChEBI" id="CHEBI:80946"/>
        <dbReference type="ChEBI" id="CHEBI:86055"/>
    </reaction>
    <physiologicalReaction direction="left-to-right" evidence="39">
        <dbReference type="Rhea" id="RHEA:54857"/>
    </physiologicalReaction>
</comment>
<feature type="transmembrane region" description="Helical" evidence="44">
    <location>
        <begin position="518"/>
        <end position="536"/>
    </location>
</feature>
<evidence type="ECO:0000256" key="15">
    <source>
        <dbReference type="ARBA" id="ARBA00022857"/>
    </source>
</evidence>
<dbReference type="GO" id="GO:0034899">
    <property type="term" value="F:trimethylamine monooxygenase activity"/>
    <property type="evidence" value="ECO:0007669"/>
    <property type="project" value="UniProtKB-EC"/>
</dbReference>
<comment type="catalytic activity">
    <reaction evidence="36">
        <text>hexan-3-one + NADPH + O2 + H(+) = ethyl butanoate + NADP(+) + H2O</text>
        <dbReference type="Rhea" id="RHEA:54844"/>
        <dbReference type="ChEBI" id="CHEBI:15377"/>
        <dbReference type="ChEBI" id="CHEBI:15378"/>
        <dbReference type="ChEBI" id="CHEBI:15379"/>
        <dbReference type="ChEBI" id="CHEBI:57783"/>
        <dbReference type="ChEBI" id="CHEBI:58349"/>
        <dbReference type="ChEBI" id="CHEBI:88764"/>
        <dbReference type="ChEBI" id="CHEBI:89891"/>
    </reaction>
    <physiologicalReaction direction="left-to-right" evidence="36">
        <dbReference type="Rhea" id="RHEA:54845"/>
    </physiologicalReaction>
</comment>
<dbReference type="Proteomes" id="UP001177023">
    <property type="component" value="Unassembled WGS sequence"/>
</dbReference>
<evidence type="ECO:0000256" key="27">
    <source>
        <dbReference type="ARBA" id="ARBA00034554"/>
    </source>
</evidence>
<evidence type="ECO:0000256" key="44">
    <source>
        <dbReference type="SAM" id="Phobius"/>
    </source>
</evidence>
<comment type="catalytic activity">
    <reaction evidence="38">
        <text>trimethylamine + NADPH + O2 = trimethylamine N-oxide + NADP(+) + H2O</text>
        <dbReference type="Rhea" id="RHEA:31979"/>
        <dbReference type="ChEBI" id="CHEBI:15377"/>
        <dbReference type="ChEBI" id="CHEBI:15379"/>
        <dbReference type="ChEBI" id="CHEBI:15724"/>
        <dbReference type="ChEBI" id="CHEBI:57783"/>
        <dbReference type="ChEBI" id="CHEBI:58349"/>
        <dbReference type="ChEBI" id="CHEBI:58389"/>
        <dbReference type="EC" id="1.14.13.148"/>
    </reaction>
    <physiologicalReaction direction="left-to-right" evidence="38">
        <dbReference type="Rhea" id="RHEA:31980"/>
    </physiologicalReaction>
</comment>
<comment type="similarity">
    <text evidence="4">Belongs to the FMO family.</text>
</comment>
<evidence type="ECO:0000256" key="11">
    <source>
        <dbReference type="ARBA" id="ARBA00022692"/>
    </source>
</evidence>
<organism evidence="45 46">
    <name type="scientific">Mesorhabditis spiculigera</name>
    <dbReference type="NCBI Taxonomy" id="96644"/>
    <lineage>
        <taxon>Eukaryota</taxon>
        <taxon>Metazoa</taxon>
        <taxon>Ecdysozoa</taxon>
        <taxon>Nematoda</taxon>
        <taxon>Chromadorea</taxon>
        <taxon>Rhabditida</taxon>
        <taxon>Rhabditina</taxon>
        <taxon>Rhabditomorpha</taxon>
        <taxon>Rhabditoidea</taxon>
        <taxon>Rhabditidae</taxon>
        <taxon>Mesorhabditinae</taxon>
        <taxon>Mesorhabditis</taxon>
    </lineage>
</organism>
<evidence type="ECO:0000256" key="18">
    <source>
        <dbReference type="ARBA" id="ARBA00023033"/>
    </source>
</evidence>
<keyword evidence="16 44" id="KW-1133">Transmembrane helix</keyword>
<evidence type="ECO:0000256" key="23">
    <source>
        <dbReference type="ARBA" id="ARBA00033213"/>
    </source>
</evidence>
<evidence type="ECO:0000256" key="1">
    <source>
        <dbReference type="ARBA" id="ARBA00001974"/>
    </source>
</evidence>
<evidence type="ECO:0000256" key="13">
    <source>
        <dbReference type="ARBA" id="ARBA00022827"/>
    </source>
</evidence>
<evidence type="ECO:0000256" key="9">
    <source>
        <dbReference type="ARBA" id="ARBA00022553"/>
    </source>
</evidence>
<evidence type="ECO:0000256" key="10">
    <source>
        <dbReference type="ARBA" id="ARBA00022630"/>
    </source>
</evidence>
<dbReference type="AlphaFoldDB" id="A0AA36GI48"/>
<keyword evidence="15" id="KW-0521">NADP</keyword>
<evidence type="ECO:0000256" key="20">
    <source>
        <dbReference type="ARBA" id="ARBA00023136"/>
    </source>
</evidence>
<evidence type="ECO:0000256" key="19">
    <source>
        <dbReference type="ARBA" id="ARBA00023098"/>
    </source>
</evidence>
<evidence type="ECO:0000256" key="42">
    <source>
        <dbReference type="ARBA" id="ARBA00049443"/>
    </source>
</evidence>
<dbReference type="FunFam" id="3.50.50.60:FF:000159">
    <property type="entry name" value="Dimethylaniline monooxygenase [N-oxide-forming]"/>
    <property type="match status" value="1"/>
</dbReference>
<evidence type="ECO:0000256" key="43">
    <source>
        <dbReference type="ARBA" id="ARBA00049475"/>
    </source>
</evidence>
<evidence type="ECO:0000256" key="24">
    <source>
        <dbReference type="ARBA" id="ARBA00033301"/>
    </source>
</evidence>
<comment type="catalytic activity">
    <reaction evidence="33">
        <text>heptan-2-one + NADPH + O2 + H(+) = pentyl acetate + NADP(+) + H2O</text>
        <dbReference type="Rhea" id="RHEA:54836"/>
        <dbReference type="ChEBI" id="CHEBI:5672"/>
        <dbReference type="ChEBI" id="CHEBI:15377"/>
        <dbReference type="ChEBI" id="CHEBI:15378"/>
        <dbReference type="ChEBI" id="CHEBI:15379"/>
        <dbReference type="ChEBI" id="CHEBI:57783"/>
        <dbReference type="ChEBI" id="CHEBI:58349"/>
        <dbReference type="ChEBI" id="CHEBI:87362"/>
    </reaction>
    <physiologicalReaction direction="left-to-right" evidence="33">
        <dbReference type="Rhea" id="RHEA:54837"/>
    </physiologicalReaction>
</comment>
<proteinExistence type="inferred from homology"/>
<name>A0AA36GI48_9BILA</name>
<evidence type="ECO:0000256" key="17">
    <source>
        <dbReference type="ARBA" id="ARBA00023002"/>
    </source>
</evidence>
<evidence type="ECO:0000256" key="40">
    <source>
        <dbReference type="ARBA" id="ARBA00048989"/>
    </source>
</evidence>
<evidence type="ECO:0000256" key="36">
    <source>
        <dbReference type="ARBA" id="ARBA00047977"/>
    </source>
</evidence>
<evidence type="ECO:0000256" key="30">
    <source>
        <dbReference type="ARBA" id="ARBA00045957"/>
    </source>
</evidence>
<comment type="catalytic activity">
    <reaction evidence="37">
        <text>hypotaurine + NADPH + O2 + H(+) = taurine + NADP(+) + H2O</text>
        <dbReference type="Rhea" id="RHEA:69819"/>
        <dbReference type="ChEBI" id="CHEBI:15377"/>
        <dbReference type="ChEBI" id="CHEBI:15378"/>
        <dbReference type="ChEBI" id="CHEBI:15379"/>
        <dbReference type="ChEBI" id="CHEBI:57783"/>
        <dbReference type="ChEBI" id="CHEBI:57853"/>
        <dbReference type="ChEBI" id="CHEBI:58349"/>
        <dbReference type="ChEBI" id="CHEBI:507393"/>
        <dbReference type="EC" id="1.14.13.8"/>
    </reaction>
    <physiologicalReaction direction="left-to-right" evidence="37">
        <dbReference type="Rhea" id="RHEA:69820"/>
    </physiologicalReaction>
</comment>
<keyword evidence="12" id="KW-0256">Endoplasmic reticulum</keyword>
<dbReference type="InterPro" id="IPR000960">
    <property type="entry name" value="Flavin_mOase"/>
</dbReference>
<evidence type="ECO:0000256" key="32">
    <source>
        <dbReference type="ARBA" id="ARBA00047426"/>
    </source>
</evidence>
<comment type="catalytic activity">
    <reaction evidence="31">
        <text>hypotaurine + NADH + O2 + H(+) = taurine + NAD(+) + H2O</text>
        <dbReference type="Rhea" id="RHEA:74111"/>
        <dbReference type="ChEBI" id="CHEBI:15377"/>
        <dbReference type="ChEBI" id="CHEBI:15378"/>
        <dbReference type="ChEBI" id="CHEBI:15379"/>
        <dbReference type="ChEBI" id="CHEBI:57540"/>
        <dbReference type="ChEBI" id="CHEBI:57853"/>
        <dbReference type="ChEBI" id="CHEBI:57945"/>
        <dbReference type="ChEBI" id="CHEBI:507393"/>
        <dbReference type="EC" id="1.14.13.8"/>
    </reaction>
    <physiologicalReaction direction="left-to-right" evidence="31">
        <dbReference type="Rhea" id="RHEA:74112"/>
    </physiologicalReaction>
</comment>
<comment type="catalytic activity">
    <reaction evidence="35">
        <text>NADPH + O2 + H(+) = H2O2 + NADP(+)</text>
        <dbReference type="Rhea" id="RHEA:11260"/>
        <dbReference type="ChEBI" id="CHEBI:15378"/>
        <dbReference type="ChEBI" id="CHEBI:15379"/>
        <dbReference type="ChEBI" id="CHEBI:16240"/>
        <dbReference type="ChEBI" id="CHEBI:57783"/>
        <dbReference type="ChEBI" id="CHEBI:58349"/>
        <dbReference type="EC" id="1.6.3.1"/>
    </reaction>
    <physiologicalReaction direction="left-to-right" evidence="35">
        <dbReference type="Rhea" id="RHEA:11261"/>
    </physiologicalReaction>
</comment>
<comment type="catalytic activity">
    <reaction evidence="34">
        <text>sulcatone + NADPH + O2 + H(+) = 4-methylpent-3-en-1-yl acetate + NADP(+) + H2O</text>
        <dbReference type="Rhea" id="RHEA:54864"/>
        <dbReference type="ChEBI" id="CHEBI:15377"/>
        <dbReference type="ChEBI" id="CHEBI:15378"/>
        <dbReference type="ChEBI" id="CHEBI:15379"/>
        <dbReference type="ChEBI" id="CHEBI:16310"/>
        <dbReference type="ChEBI" id="CHEBI:57783"/>
        <dbReference type="ChEBI" id="CHEBI:58349"/>
        <dbReference type="ChEBI" id="CHEBI:138373"/>
    </reaction>
    <physiologicalReaction direction="left-to-right" evidence="34">
        <dbReference type="Rhea" id="RHEA:54865"/>
    </physiologicalReaction>
</comment>
<evidence type="ECO:0000256" key="21">
    <source>
        <dbReference type="ARBA" id="ARBA00029725"/>
    </source>
</evidence>
<protein>
    <recommendedName>
        <fullName evidence="26">Flavin-containing monooxygenase 1</fullName>
        <ecNumber evidence="25">1.14.13.148</ecNumber>
        <ecNumber evidence="6">1.14.13.8</ecNumber>
        <ecNumber evidence="5">1.6.3.1</ecNumber>
    </recommendedName>
    <alternativeName>
        <fullName evidence="28">Dimethylaniline monooxygenase [N-oxide-forming] 1</fullName>
    </alternativeName>
    <alternativeName>
        <fullName evidence="24">Dimethylaniline monooxygenase [N-oxide-forming] 5</fullName>
    </alternativeName>
    <alternativeName>
        <fullName evidence="21">Dimethylaniline oxidase 1</fullName>
    </alternativeName>
    <alternativeName>
        <fullName evidence="22">Dimethylaniline oxidase 5</fullName>
    </alternativeName>
    <alternativeName>
        <fullName evidence="7">Flavin-containing monooxygenase 5</fullName>
    </alternativeName>
    <alternativeName>
        <fullName evidence="23">NADPH oxidase</fullName>
    </alternativeName>
    <alternativeName>
        <fullName evidence="27">Trimethylamine monooxygenase</fullName>
    </alternativeName>
</protein>
<evidence type="ECO:0000256" key="3">
    <source>
        <dbReference type="ARBA" id="ARBA00004524"/>
    </source>
</evidence>
<evidence type="ECO:0000256" key="37">
    <source>
        <dbReference type="ARBA" id="ARBA00048041"/>
    </source>
</evidence>
<evidence type="ECO:0000256" key="12">
    <source>
        <dbReference type="ARBA" id="ARBA00022824"/>
    </source>
</evidence>
<evidence type="ECO:0000313" key="45">
    <source>
        <dbReference type="EMBL" id="CAJ0586282.1"/>
    </source>
</evidence>
<comment type="subcellular location">
    <subcellularLocation>
        <location evidence="2">Endoplasmic reticulum membrane</location>
        <topology evidence="2">Single-pass membrane protein</topology>
    </subcellularLocation>
    <subcellularLocation>
        <location evidence="3">Microsome membrane</location>
    </subcellularLocation>
</comment>
<dbReference type="GO" id="GO:0016174">
    <property type="term" value="F:NAD(P)H oxidase H2O2-forming activity"/>
    <property type="evidence" value="ECO:0007669"/>
    <property type="project" value="UniProtKB-EC"/>
</dbReference>
<evidence type="ECO:0000256" key="4">
    <source>
        <dbReference type="ARBA" id="ARBA00009183"/>
    </source>
</evidence>
<keyword evidence="9" id="KW-0597">Phosphoprotein</keyword>
<evidence type="ECO:0000256" key="39">
    <source>
        <dbReference type="ARBA" id="ARBA00048459"/>
    </source>
</evidence>
<evidence type="ECO:0000256" key="22">
    <source>
        <dbReference type="ARBA" id="ARBA00029728"/>
    </source>
</evidence>
<evidence type="ECO:0000256" key="5">
    <source>
        <dbReference type="ARBA" id="ARBA00012698"/>
    </source>
</evidence>
<keyword evidence="13" id="KW-0274">FAD</keyword>
<evidence type="ECO:0000256" key="2">
    <source>
        <dbReference type="ARBA" id="ARBA00004389"/>
    </source>
</evidence>
<reference evidence="45" key="1">
    <citation type="submission" date="2023-06" db="EMBL/GenBank/DDBJ databases">
        <authorList>
            <person name="Delattre M."/>
        </authorList>
    </citation>
    <scope>NUCLEOTIDE SEQUENCE</scope>
    <source>
        <strain evidence="45">AF72</strain>
    </source>
</reference>
<evidence type="ECO:0000256" key="29">
    <source>
        <dbReference type="ARBA" id="ARBA00045722"/>
    </source>
</evidence>
<dbReference type="InterPro" id="IPR002257">
    <property type="entry name" value="Flavin_mOase_5"/>
</dbReference>
<dbReference type="PANTHER" id="PTHR23023">
    <property type="entry name" value="DIMETHYLANILINE MONOOXYGENASE"/>
    <property type="match status" value="1"/>
</dbReference>
<evidence type="ECO:0000256" key="33">
    <source>
        <dbReference type="ARBA" id="ARBA00047574"/>
    </source>
</evidence>
<dbReference type="EC" id="1.6.3.1" evidence="5"/>
<dbReference type="PRINTS" id="PR01125">
    <property type="entry name" value="FMOXYGENASE5"/>
</dbReference>
<keyword evidence="19" id="KW-0443">Lipid metabolism</keyword>
<keyword evidence="11 44" id="KW-0812">Transmembrane</keyword>
<comment type="cofactor">
    <cofactor evidence="1">
        <name>FAD</name>
        <dbReference type="ChEBI" id="CHEBI:57692"/>
    </cofactor>
</comment>
<dbReference type="EMBL" id="CATQJA010002708">
    <property type="protein sequence ID" value="CAJ0586282.1"/>
    <property type="molecule type" value="Genomic_DNA"/>
</dbReference>
<evidence type="ECO:0000256" key="38">
    <source>
        <dbReference type="ARBA" id="ARBA00048088"/>
    </source>
</evidence>
<evidence type="ECO:0000256" key="28">
    <source>
        <dbReference type="ARBA" id="ARBA00034561"/>
    </source>
</evidence>
<keyword evidence="18" id="KW-0503">Monooxygenase</keyword>
<evidence type="ECO:0000256" key="41">
    <source>
        <dbReference type="ARBA" id="ARBA00048990"/>
    </source>
</evidence>
<dbReference type="InterPro" id="IPR036188">
    <property type="entry name" value="FAD/NAD-bd_sf"/>
</dbReference>
<dbReference type="GO" id="GO:0050661">
    <property type="term" value="F:NADP binding"/>
    <property type="evidence" value="ECO:0007669"/>
    <property type="project" value="InterPro"/>
</dbReference>
<keyword evidence="14" id="KW-0492">Microsome</keyword>
<dbReference type="InterPro" id="IPR050346">
    <property type="entry name" value="FMO-like"/>
</dbReference>
<keyword evidence="46" id="KW-1185">Reference proteome</keyword>
<evidence type="ECO:0000256" key="31">
    <source>
        <dbReference type="ARBA" id="ARBA00047338"/>
    </source>
</evidence>
<evidence type="ECO:0000256" key="34">
    <source>
        <dbReference type="ARBA" id="ARBA00047855"/>
    </source>
</evidence>
<keyword evidence="20 44" id="KW-0472">Membrane</keyword>
<dbReference type="EC" id="1.14.13.8" evidence="6"/>
<comment type="caution">
    <text evidence="45">The sequence shown here is derived from an EMBL/GenBank/DDBJ whole genome shotgun (WGS) entry which is preliminary data.</text>
</comment>
<keyword evidence="8" id="KW-0488">Methylation</keyword>
<evidence type="ECO:0000256" key="16">
    <source>
        <dbReference type="ARBA" id="ARBA00022989"/>
    </source>
</evidence>
<feature type="non-terminal residue" evidence="45">
    <location>
        <position position="1"/>
    </location>
</feature>
<sequence>MERQMKVCVVGAGGSGLPCIHWAKIYGFDVTCFEASEDIGGLWRYKDHSTNESSVMKGTVINTSKEMTAYSDYPPAADIPNYMHNSKLMQYFRDYARDFHLNPHIKLKHKVLNIERTADYSKTGQWKVTYENQFEARHEEIFDGVLLCTGHHADNNMPKWEGMETFPGKILHSHDYKSPDGYGDKTAVVIGVGNSGVDVACELGRVAKQTYLVSRRGAWIFSRMKGNDKCFDMELNNRFIALKFLKVVPMRILEKMVEHDVDSRFDHEKFGLKPKHPIFSAHPTLSDELPNRVMSGTVKVKPGIKKFQGSTLFFEDGTVAEDVDEVICCTGYSFRFPLLEKGNLVPIDNNNHGGIYKLMFPLQTADKNTLCLIGLCQPWGSIMPLSEMQARVFFAQLRGDVKLPSRELLEQDAVMQKAAMAKRYVNSPRHTLQVDFVPYMEGLAELIDCQPKPWDFATTDPRLFKEVFFGPNVAYVYRLSGPYPWPGARQAILDVRHRVDQGITAGRPLRKKSLLEEIFNNWVLVFGLLFFVYYFFF</sequence>
<dbReference type="EC" id="1.14.13.148" evidence="25"/>
<dbReference type="GO" id="GO:0006629">
    <property type="term" value="P:lipid metabolic process"/>
    <property type="evidence" value="ECO:0007669"/>
    <property type="project" value="UniProtKB-KW"/>
</dbReference>
<keyword evidence="10" id="KW-0285">Flavoprotein</keyword>
<comment type="function">
    <text evidence="30">Broad spectrum monooxygenase that catalyzes the oxygenation of a wide variety of nitrogen- and sulfur-containing compounds including xenobiotics. Catalyzes the S-oxygenation of hypotaurine to produce taurine, an organic osmolyte involved in cell volume regulation as well as a variety of cytoprotective and developmental processes. In vitro, catalyzes the N-oxygenation of trimethylamine (TMA) to produce trimethylamine N-oxide (TMAO) and could therefore participate to the detoxification of this compound that is generated by the action of gut microbiota from dietary precursors such as choline, choline containing compounds, betaine or L-carnitine.</text>
</comment>
<dbReference type="Gene3D" id="3.50.50.60">
    <property type="entry name" value="FAD/NAD(P)-binding domain"/>
    <property type="match status" value="4"/>
</dbReference>
<dbReference type="InterPro" id="IPR020946">
    <property type="entry name" value="Flavin_mOase-like"/>
</dbReference>
<comment type="catalytic activity">
    <reaction evidence="32">
        <text>hexan-3-one + NADPH + O2 + H(+) = propyl propanoate + NADP(+) + H2O</text>
        <dbReference type="Rhea" id="RHEA:54848"/>
        <dbReference type="ChEBI" id="CHEBI:15377"/>
        <dbReference type="ChEBI" id="CHEBI:15378"/>
        <dbReference type="ChEBI" id="CHEBI:15379"/>
        <dbReference type="ChEBI" id="CHEBI:57783"/>
        <dbReference type="ChEBI" id="CHEBI:58349"/>
        <dbReference type="ChEBI" id="CHEBI:89828"/>
        <dbReference type="ChEBI" id="CHEBI:89891"/>
    </reaction>
    <physiologicalReaction direction="left-to-right" evidence="32">
        <dbReference type="Rhea" id="RHEA:54849"/>
    </physiologicalReaction>
</comment>
<evidence type="ECO:0000256" key="8">
    <source>
        <dbReference type="ARBA" id="ARBA00022481"/>
    </source>
</evidence>
<evidence type="ECO:0000256" key="6">
    <source>
        <dbReference type="ARBA" id="ARBA00012850"/>
    </source>
</evidence>
<evidence type="ECO:0000256" key="7">
    <source>
        <dbReference type="ARBA" id="ARBA00019213"/>
    </source>
</evidence>
<comment type="function">
    <text evidence="29">Acts as a Baeyer-Villiger monooxygenase on a broad range of substrates. Catalyzes the insertion of an oxygen atom into a carbon-carbon bond adjacent to a carbonyl, which converts ketones to esters. Active on diverse carbonyl compounds, whereas soft nucleophiles are mostly non- or poorly reactive. In contrast with other forms of FMO it is non- or poorly active on 'classical' substrates such as drugs, pesticides, and dietary components containing soft nucleophilic heteroatoms. Able to oxidize drug molecules bearing a carbonyl group on an aliphatic chain, such as nabumetone and pentoxifylline. Also, in the absence of substrates, shows slow but yet significant NADPH oxidase activity. Acts as a positive modulator of cholesterol biosynthesis as well as glucose homeostasis, promoting metabolic aging via pleiotropic effects.</text>
</comment>